<dbReference type="OrthoDB" id="95942at2157"/>
<dbReference type="PANTHER" id="PTHR36194:SF1">
    <property type="entry name" value="S-LAYER-LIKE PROTEIN"/>
    <property type="match status" value="1"/>
</dbReference>
<keyword evidence="1" id="KW-0472">Membrane</keyword>
<evidence type="ECO:0000313" key="4">
    <source>
        <dbReference type="Proteomes" id="UP000010824"/>
    </source>
</evidence>
<feature type="transmembrane region" description="Helical" evidence="1">
    <location>
        <begin position="330"/>
        <end position="349"/>
    </location>
</feature>
<dbReference type="HOGENOM" id="CLU_784392_0_0_2"/>
<feature type="domain" description="PEGA" evidence="2">
    <location>
        <begin position="253"/>
        <end position="320"/>
    </location>
</feature>
<dbReference type="Proteomes" id="UP000010824">
    <property type="component" value="Chromosome"/>
</dbReference>
<sequence length="353" mass="37108" precursor="true">MGEIILKSMIPRLVFLLAVIFCIPPALAETGTMSIAYWGNGGYYIGDTIIFDGVSPAGNSTAIKLTGPGLPANGVPIYDLDGAEGTGNPVIVKEDGKWRLVWYTGSIKGVDKMQTARYYITVFDVNNPEVSAKTSVMMKKPDFFVTANPDTLETGDYLQLLGTAEQGTSDIHIVISDEIGKVYRTYDTAASRSGYFTYAFRVDMMPGTYYVTVSSPSVKNTYRTTITVVPPAAPAANVTVAPTTPAGMAADTGTLSISSNPAGAAIYVDSVNMGVTPITLANIASGTHTVEIRSPGYLTFSLQVTVNAGETTSLSPALVKSPLSLPLSPVTTLAGLIIAGAVFLIGCAARKTE</sequence>
<dbReference type="InParanoid" id="L0HFA9"/>
<dbReference type="STRING" id="593750.Metfor_1452"/>
<proteinExistence type="predicted"/>
<reference evidence="3 4" key="2">
    <citation type="journal article" date="2014" name="Genome Announc.">
        <title>Complete Genome Sequence of Methanoregula formicica SMSPT, a Mesophilic Hydrogenotrophic Methanogen Isolated from a Methanogenic Upflow Anaerobic Sludge Blanket Reactor.</title>
        <authorList>
            <person name="Yamamoto K."/>
            <person name="Tamaki H."/>
            <person name="Cadillo-Quiroz H."/>
            <person name="Imachi H."/>
            <person name="Kyrpides N."/>
            <person name="Woyke T."/>
            <person name="Goodwin L."/>
            <person name="Zinder S.H."/>
            <person name="Kamagata Y."/>
            <person name="Liu W.T."/>
        </authorList>
    </citation>
    <scope>NUCLEOTIDE SEQUENCE [LARGE SCALE GENOMIC DNA]</scope>
    <source>
        <strain evidence="4">DSM 22288 / NBRC 105244 / SMSP</strain>
    </source>
</reference>
<dbReference type="EMBL" id="CP003167">
    <property type="protein sequence ID" value="AGB02486.1"/>
    <property type="molecule type" value="Genomic_DNA"/>
</dbReference>
<dbReference type="InterPro" id="IPR013229">
    <property type="entry name" value="PEGA"/>
</dbReference>
<dbReference type="Pfam" id="PF08308">
    <property type="entry name" value="PEGA"/>
    <property type="match status" value="1"/>
</dbReference>
<keyword evidence="1" id="KW-1133">Transmembrane helix</keyword>
<evidence type="ECO:0000313" key="3">
    <source>
        <dbReference type="EMBL" id="AGB02486.1"/>
    </source>
</evidence>
<organism evidence="3 4">
    <name type="scientific">Methanoregula formicica (strain DSM 22288 / NBRC 105244 / SMSP)</name>
    <dbReference type="NCBI Taxonomy" id="593750"/>
    <lineage>
        <taxon>Archaea</taxon>
        <taxon>Methanobacteriati</taxon>
        <taxon>Methanobacteriota</taxon>
        <taxon>Stenosarchaea group</taxon>
        <taxon>Methanomicrobia</taxon>
        <taxon>Methanomicrobiales</taxon>
        <taxon>Methanoregulaceae</taxon>
        <taxon>Methanoregula</taxon>
    </lineage>
</organism>
<evidence type="ECO:0000259" key="2">
    <source>
        <dbReference type="Pfam" id="PF08308"/>
    </source>
</evidence>
<accession>L0HFA9</accession>
<evidence type="ECO:0000256" key="1">
    <source>
        <dbReference type="SAM" id="Phobius"/>
    </source>
</evidence>
<keyword evidence="1" id="KW-0812">Transmembrane</keyword>
<dbReference type="GeneID" id="14307841"/>
<reference evidence="4" key="1">
    <citation type="submission" date="2011-12" db="EMBL/GenBank/DDBJ databases">
        <title>Complete sequence of Methanoregula formicicum SMSP.</title>
        <authorList>
            <person name="Lucas S."/>
            <person name="Han J."/>
            <person name="Lapidus A."/>
            <person name="Cheng J.-F."/>
            <person name="Goodwin L."/>
            <person name="Pitluck S."/>
            <person name="Peters L."/>
            <person name="Ovchinnikova G."/>
            <person name="Teshima H."/>
            <person name="Detter J.C."/>
            <person name="Han C."/>
            <person name="Tapia R."/>
            <person name="Land M."/>
            <person name="Hauser L."/>
            <person name="Kyrpides N."/>
            <person name="Ivanova N."/>
            <person name="Pagani I."/>
            <person name="Imachi H."/>
            <person name="Tamaki H."/>
            <person name="Sekiguchi Y."/>
            <person name="Kamagata Y."/>
            <person name="Cadillo-Quiroz H."/>
            <person name="Zinder S."/>
            <person name="Liu W.-T."/>
            <person name="Woyke T."/>
        </authorList>
    </citation>
    <scope>NUCLEOTIDE SEQUENCE [LARGE SCALE GENOMIC DNA]</scope>
    <source>
        <strain evidence="4">DSM 22288 / NBRC 105244 / SMSP</strain>
    </source>
</reference>
<dbReference type="AlphaFoldDB" id="L0HFA9"/>
<name>L0HFA9_METFS</name>
<protein>
    <submittedName>
        <fullName evidence="3">PEGA domain-containing protein</fullName>
    </submittedName>
</protein>
<dbReference type="PANTHER" id="PTHR36194">
    <property type="entry name" value="S-LAYER-LIKE PROTEIN"/>
    <property type="match status" value="1"/>
</dbReference>
<gene>
    <name evidence="3" type="ordered locus">Metfor_1452</name>
</gene>
<dbReference type="RefSeq" id="WP_015285449.1">
    <property type="nucleotide sequence ID" value="NC_019943.1"/>
</dbReference>
<dbReference type="KEGG" id="mfo:Metfor_1452"/>
<dbReference type="eggNOG" id="arCOG03264">
    <property type="taxonomic scope" value="Archaea"/>
</dbReference>
<keyword evidence="4" id="KW-1185">Reference proteome</keyword>